<dbReference type="CDD" id="cd04301">
    <property type="entry name" value="NAT_SF"/>
    <property type="match status" value="1"/>
</dbReference>
<protein>
    <submittedName>
        <fullName evidence="4">GNAT family N-acetyltransferase</fullName>
    </submittedName>
</protein>
<comment type="caution">
    <text evidence="4">The sequence shown here is derived from an EMBL/GenBank/DDBJ whole genome shotgun (WGS) entry which is preliminary data.</text>
</comment>
<sequence length="155" mass="17409">MTNIRFEQNSVVSENVIAHLNRCDDFFLQNLAAKIDISSYAAKIVLHAQCFEAWHGMTLIGLVAAYFDGETGSGFITNVSVIPEFQQCGLGGQLLTRCIKKLREAGAFRIHLEVDENNLTAQRLYYKYGFSAVATQRSIVTMMLQSEIKNENPRL</sequence>
<proteinExistence type="predicted"/>
<dbReference type="InterPro" id="IPR050680">
    <property type="entry name" value="YpeA/RimI_acetyltransf"/>
</dbReference>
<dbReference type="InterPro" id="IPR000182">
    <property type="entry name" value="GNAT_dom"/>
</dbReference>
<evidence type="ECO:0000313" key="4">
    <source>
        <dbReference type="EMBL" id="MBC3294669.1"/>
    </source>
</evidence>
<keyword evidence="2" id="KW-0012">Acyltransferase</keyword>
<dbReference type="AlphaFoldDB" id="A0A8H9YUH4"/>
<gene>
    <name evidence="4" type="ORF">HU722_24395</name>
</gene>
<feature type="domain" description="N-acetyltransferase" evidence="3">
    <location>
        <begin position="10"/>
        <end position="151"/>
    </location>
</feature>
<dbReference type="EMBL" id="JABWQF010000016">
    <property type="protein sequence ID" value="MBC3294669.1"/>
    <property type="molecule type" value="Genomic_DNA"/>
</dbReference>
<dbReference type="GO" id="GO:0016747">
    <property type="term" value="F:acyltransferase activity, transferring groups other than amino-acyl groups"/>
    <property type="evidence" value="ECO:0007669"/>
    <property type="project" value="InterPro"/>
</dbReference>
<dbReference type="Gene3D" id="3.40.630.30">
    <property type="match status" value="1"/>
</dbReference>
<evidence type="ECO:0000256" key="1">
    <source>
        <dbReference type="ARBA" id="ARBA00022679"/>
    </source>
</evidence>
<dbReference type="PANTHER" id="PTHR43420:SF44">
    <property type="entry name" value="ACETYLTRANSFERASE YPEA"/>
    <property type="match status" value="1"/>
</dbReference>
<keyword evidence="1 4" id="KW-0808">Transferase</keyword>
<accession>A0A8H9YUH4</accession>
<dbReference type="PROSITE" id="PS51186">
    <property type="entry name" value="GNAT"/>
    <property type="match status" value="1"/>
</dbReference>
<dbReference type="InterPro" id="IPR016181">
    <property type="entry name" value="Acyl_CoA_acyltransferase"/>
</dbReference>
<dbReference type="Pfam" id="PF00583">
    <property type="entry name" value="Acetyltransf_1"/>
    <property type="match status" value="1"/>
</dbReference>
<dbReference type="PANTHER" id="PTHR43420">
    <property type="entry name" value="ACETYLTRANSFERASE"/>
    <property type="match status" value="1"/>
</dbReference>
<evidence type="ECO:0000256" key="2">
    <source>
        <dbReference type="ARBA" id="ARBA00023315"/>
    </source>
</evidence>
<evidence type="ECO:0000259" key="3">
    <source>
        <dbReference type="PROSITE" id="PS51186"/>
    </source>
</evidence>
<dbReference type="SUPFAM" id="SSF55729">
    <property type="entry name" value="Acyl-CoA N-acyltransferases (Nat)"/>
    <property type="match status" value="1"/>
</dbReference>
<reference evidence="4" key="1">
    <citation type="journal article" date="2020" name="Microorganisms">
        <title>Reliable Identification of Environmental Pseudomonas Isolates Using the rpoD Gene.</title>
        <authorList>
            <consortium name="The Broad Institute Genome Sequencing Platform"/>
            <person name="Girard L."/>
            <person name="Lood C."/>
            <person name="Rokni-Zadeh H."/>
            <person name="van Noort V."/>
            <person name="Lavigne R."/>
            <person name="De Mot R."/>
        </authorList>
    </citation>
    <scope>NUCLEOTIDE SEQUENCE [LARGE SCALE GENOMIC DNA]</scope>
    <source>
        <strain evidence="4">SWRI145</strain>
    </source>
</reference>
<organism evidence="4">
    <name type="scientific">Pseudomonas tritici</name>
    <dbReference type="NCBI Taxonomy" id="2745518"/>
    <lineage>
        <taxon>Bacteria</taxon>
        <taxon>Pseudomonadati</taxon>
        <taxon>Pseudomonadota</taxon>
        <taxon>Gammaproteobacteria</taxon>
        <taxon>Pseudomonadales</taxon>
        <taxon>Pseudomonadaceae</taxon>
        <taxon>Pseudomonas</taxon>
    </lineage>
</organism>
<name>A0A8H9YUH4_9PSED</name>